<gene>
    <name evidence="1" type="ORF">MYXE_19550</name>
</gene>
<evidence type="ECO:0000313" key="2">
    <source>
        <dbReference type="Proteomes" id="UP000464624"/>
    </source>
</evidence>
<dbReference type="Proteomes" id="UP000464624">
    <property type="component" value="Chromosome"/>
</dbReference>
<dbReference type="KEGG" id="mxe:MYXE_19550"/>
<protein>
    <submittedName>
        <fullName evidence="1">Uncharacterized protein</fullName>
    </submittedName>
</protein>
<dbReference type="RefSeq" id="WP_085193399.1">
    <property type="nucleotide sequence ID" value="NZ_AP022314.1"/>
</dbReference>
<sequence>MAAIIVLEPGTPRTGLWCPKCMLPSGYEVALYGLFESGPRTVAWARRCYDCGAKLPAGDEDRQ</sequence>
<reference evidence="1 2" key="1">
    <citation type="submission" date="2019-12" db="EMBL/GenBank/DDBJ databases">
        <title>Complete genome sequence of Mycolicibacterium xenopi str. JCM15661T.</title>
        <authorList>
            <person name="Yoshida M."/>
            <person name="Fukano H."/>
            <person name="Asakura T."/>
            <person name="Hoshino Y."/>
        </authorList>
    </citation>
    <scope>NUCLEOTIDE SEQUENCE [LARGE SCALE GENOMIC DNA]</scope>
    <source>
        <strain evidence="1 2">JCM 15661T</strain>
    </source>
</reference>
<name>A0AAD1M180_MYCXE</name>
<proteinExistence type="predicted"/>
<dbReference type="AlphaFoldDB" id="A0AAD1M180"/>
<evidence type="ECO:0000313" key="1">
    <source>
        <dbReference type="EMBL" id="BBU22165.1"/>
    </source>
</evidence>
<accession>A0AAD1M180</accession>
<dbReference type="EMBL" id="AP022314">
    <property type="protein sequence ID" value="BBU22165.1"/>
    <property type="molecule type" value="Genomic_DNA"/>
</dbReference>
<organism evidence="1 2">
    <name type="scientific">Mycobacterium xenopi</name>
    <dbReference type="NCBI Taxonomy" id="1789"/>
    <lineage>
        <taxon>Bacteria</taxon>
        <taxon>Bacillati</taxon>
        <taxon>Actinomycetota</taxon>
        <taxon>Actinomycetes</taxon>
        <taxon>Mycobacteriales</taxon>
        <taxon>Mycobacteriaceae</taxon>
        <taxon>Mycobacterium</taxon>
    </lineage>
</organism>